<evidence type="ECO:0008006" key="12">
    <source>
        <dbReference type="Google" id="ProtNLM"/>
    </source>
</evidence>
<feature type="region of interest" description="Disordered" evidence="6">
    <location>
        <begin position="396"/>
        <end position="418"/>
    </location>
</feature>
<evidence type="ECO:0000256" key="1">
    <source>
        <dbReference type="ARBA" id="ARBA00007913"/>
    </source>
</evidence>
<evidence type="ECO:0000313" key="11">
    <source>
        <dbReference type="Proteomes" id="UP000199229"/>
    </source>
</evidence>
<dbReference type="InterPro" id="IPR027417">
    <property type="entry name" value="P-loop_NTPase"/>
</dbReference>
<organism evidence="10 11">
    <name type="scientific">Methylobacterium gossipiicola</name>
    <dbReference type="NCBI Taxonomy" id="582675"/>
    <lineage>
        <taxon>Bacteria</taxon>
        <taxon>Pseudomonadati</taxon>
        <taxon>Pseudomonadota</taxon>
        <taxon>Alphaproteobacteria</taxon>
        <taxon>Hyphomicrobiales</taxon>
        <taxon>Methylobacteriaceae</taxon>
        <taxon>Methylobacterium</taxon>
    </lineage>
</organism>
<gene>
    <name evidence="10" type="ORF">SAMN05192565_11257</name>
</gene>
<evidence type="ECO:0000313" key="10">
    <source>
        <dbReference type="EMBL" id="SFG81661.1"/>
    </source>
</evidence>
<dbReference type="Pfam" id="PF18741">
    <property type="entry name" value="MTES_1575"/>
    <property type="match status" value="1"/>
</dbReference>
<dbReference type="InterPro" id="IPR050534">
    <property type="entry name" value="Coronavir_polyprotein_1ab"/>
</dbReference>
<dbReference type="RefSeq" id="WP_091972180.1">
    <property type="nucleotide sequence ID" value="NZ_FOPM01000012.1"/>
</dbReference>
<dbReference type="OrthoDB" id="9757917at2"/>
<dbReference type="PANTHER" id="PTHR43788:SF8">
    <property type="entry name" value="DNA-BINDING PROTEIN SMUBP-2"/>
    <property type="match status" value="1"/>
</dbReference>
<feature type="region of interest" description="Disordered" evidence="6">
    <location>
        <begin position="1514"/>
        <end position="1575"/>
    </location>
</feature>
<dbReference type="InterPro" id="IPR049468">
    <property type="entry name" value="Restrct_endonuc-II-like_dom"/>
</dbReference>
<dbReference type="SUPFAM" id="SSF54534">
    <property type="entry name" value="FKBP-like"/>
    <property type="match status" value="1"/>
</dbReference>
<dbReference type="GO" id="GO:0016787">
    <property type="term" value="F:hydrolase activity"/>
    <property type="evidence" value="ECO:0007669"/>
    <property type="project" value="UniProtKB-KW"/>
</dbReference>
<keyword evidence="5" id="KW-0067">ATP-binding</keyword>
<dbReference type="Gene3D" id="3.40.960.10">
    <property type="entry name" value="VSR Endonuclease"/>
    <property type="match status" value="1"/>
</dbReference>
<evidence type="ECO:0000256" key="3">
    <source>
        <dbReference type="ARBA" id="ARBA00022801"/>
    </source>
</evidence>
<feature type="domain" description="DNA2/NAM7 helicase-like C-terminal" evidence="8">
    <location>
        <begin position="1194"/>
        <end position="1373"/>
    </location>
</feature>
<dbReference type="GO" id="GO:0005524">
    <property type="term" value="F:ATP binding"/>
    <property type="evidence" value="ECO:0007669"/>
    <property type="project" value="UniProtKB-KW"/>
</dbReference>
<dbReference type="Proteomes" id="UP000199229">
    <property type="component" value="Unassembled WGS sequence"/>
</dbReference>
<name>A0A1I2V3H2_9HYPH</name>
<dbReference type="EMBL" id="FOPM01000012">
    <property type="protein sequence ID" value="SFG81661.1"/>
    <property type="molecule type" value="Genomic_DNA"/>
</dbReference>
<dbReference type="InterPro" id="IPR011335">
    <property type="entry name" value="Restrct_endonuc-II-like"/>
</dbReference>
<dbReference type="GO" id="GO:0003677">
    <property type="term" value="F:DNA binding"/>
    <property type="evidence" value="ECO:0007669"/>
    <property type="project" value="InterPro"/>
</dbReference>
<dbReference type="Gene3D" id="3.10.50.30">
    <property type="entry name" value="Transcription elongation factor, GreA/GreB, C-terminal domain"/>
    <property type="match status" value="1"/>
</dbReference>
<dbReference type="InterPro" id="IPR036953">
    <property type="entry name" value="GreA/GreB_C_sf"/>
</dbReference>
<dbReference type="InterPro" id="IPR041679">
    <property type="entry name" value="DNA2/NAM7-like_C"/>
</dbReference>
<dbReference type="InterPro" id="IPR041677">
    <property type="entry name" value="DNA2/NAM7_AAA_11"/>
</dbReference>
<dbReference type="GO" id="GO:0043139">
    <property type="term" value="F:5'-3' DNA helicase activity"/>
    <property type="evidence" value="ECO:0007669"/>
    <property type="project" value="TreeGrafter"/>
</dbReference>
<keyword evidence="4" id="KW-0347">Helicase</keyword>
<dbReference type="Pfam" id="PF13087">
    <property type="entry name" value="AAA_12"/>
    <property type="match status" value="1"/>
</dbReference>
<feature type="compositionally biased region" description="Polar residues" evidence="6">
    <location>
        <begin position="1522"/>
        <end position="1534"/>
    </location>
</feature>
<dbReference type="Pfam" id="PF13086">
    <property type="entry name" value="AAA_11"/>
    <property type="match status" value="1"/>
</dbReference>
<evidence type="ECO:0000256" key="4">
    <source>
        <dbReference type="ARBA" id="ARBA00022806"/>
    </source>
</evidence>
<comment type="similarity">
    <text evidence="1">Belongs to the DNA2/NAM7 helicase family.</text>
</comment>
<dbReference type="STRING" id="582675.SAMN05192565_11257"/>
<dbReference type="InterPro" id="IPR047187">
    <property type="entry name" value="SF1_C_Upf1"/>
</dbReference>
<evidence type="ECO:0000259" key="7">
    <source>
        <dbReference type="Pfam" id="PF13086"/>
    </source>
</evidence>
<reference evidence="11" key="1">
    <citation type="submission" date="2016-10" db="EMBL/GenBank/DDBJ databases">
        <authorList>
            <person name="Varghese N."/>
            <person name="Submissions S."/>
        </authorList>
    </citation>
    <scope>NUCLEOTIDE SEQUENCE [LARGE SCALE GENOMIC DNA]</scope>
    <source>
        <strain evidence="11">Gh-105</strain>
    </source>
</reference>
<dbReference type="SUPFAM" id="SSF52540">
    <property type="entry name" value="P-loop containing nucleoside triphosphate hydrolases"/>
    <property type="match status" value="1"/>
</dbReference>
<sequence>MTKQVTLDPAGERLHGLLGYVEQVVRLDERATMRLGEHRLPTGQAFTLHQHELHALPGVRHDLVDEEGPIWLAVERLRRSGPPAPPETAAEWLELAPDPERRPQLRPFLIRTVPAGEKDALVSDGLARAEDCAEALAQPDKDVRLWDVRLRLEDRDDLRTAAEAWITERWLPWSLAEGPVRRSLALYQRLFEVAQLSELGGGERPFELVWGIGLARWRKDAQEIDLPLVERLVEIEVDDAGGAEIRVRPRAAAAAVNLRAYEELGVEGVTLAHDAARRAIAILDPDEGISPYRRDSFEPILRSCQARLDVEGGYLPDRLTLAPGEPVPAAGENLSVSDRWVLFARRRSDSFLLADIENLKRSVERAAQEHGLPGPARTLVMGPADEPSRDFWRPLSDRVGGTAERAPEPEGASEAGDLFFPKPFNDEQMEIVRRLEATDGIVVQGPPGTGKTHTISNIICHYMATGRRILVVSHGEPALAVLRDQLPDGVRDLAISITATEREGFRQLETAVRLLQSVVESIKPSEQARLIRDLEASVVGLRGRLEAVDAEIERFALRQLSPAFGDERPAELARRVAHSATRHGWFEDRPGDASSEATPRDEDVAALRTARLALGTRLEHIDCFLPSVHDLPDGDVLARLHDDLVRSVHLAEAAASEPSIRVRIASLQDVARALEAAFELGALRRAKHLSDGAPWLQPLAEDMLFATGENRLVDLVRRFAEDARPVARERERYLGLPVELPEGFGPASQEVAGIVRRLAADEPVFGFFAFRERSLRPTVDAIRVQGHPPAGPGEWAHVRDHLAWRDAVASLAIRWRALAEEIGAPSVATARELDQLVATLDAVLFEAERATKVLSATFAALVPGGGSVRDLWLDRRRLDLVEAAFRNAAAAAQLSASRSEIGRLQTFFPETAGKIGQLARNFLSEAVGRQGVEGEQVSHLWSALRRQIEDLGQSRAHFDVVREVTEAVHACGAPIWASRLRREPAKDLADPLLPKEWREAWEWGAMAAYLGRIDDRDRLRSLADERVRLDAEVRKTFEGLVRERTFYELGRSMTGTVRAALMMFATALRKTGKGTGKGAVRHRRDARLAMAQCYAAIPCWIMPAWRVAEQLPGEVGSFDLVIMDEASQSDIRELPALLRGRKILVVGDDKQVSPSAAFIENAKIDRLEHGFLKGQPFRTLLLPGASLYDLAKVMFPDKLVMLREHFRCVEPIIRFSMQFYPEPLVPLRVPTAHERLDPPLVDIYVPDGRRKGDKQNPREAEVIVDEIRKLVDDPSLARVEALDRWRTIGVVSLIGAKQAALINRMLLDELGEELVRRHRIACGDSATFQGNERDVVFLSMIADPDSKQAQTATQFEQRFNVALSRARDRLVLVRSVREDELKPDDLKARVIRHFREPMAGAEARSGDLEAHCDSDFERDVLRRLVERGYRVTPQVGALGYRIDLVVEGVNGRRLAVECDGDRYHGPERWADDMRRQRILERVGWRFWRCWSSSFTLDPDGCMLDLFETLERSGIEPGGAAESQPSYTAHRTAPTSRERAEGRPEAGASQDLLEPRAECDPLERAGTPKSVPSKEGIRAGDRVVVRYLDDNRTATFTLGHGSHDEVNGQLPISSPLGSKLLGVSEEDEIEFDAGGRIRRVLVLRTERPRAAL</sequence>
<evidence type="ECO:0000256" key="6">
    <source>
        <dbReference type="SAM" id="MobiDB-lite"/>
    </source>
</evidence>
<dbReference type="CDD" id="cd18808">
    <property type="entry name" value="SF1_C_Upf1"/>
    <property type="match status" value="1"/>
</dbReference>
<protein>
    <recommendedName>
        <fullName evidence="12">AAA domain-containing protein</fullName>
    </recommendedName>
</protein>
<evidence type="ECO:0000256" key="5">
    <source>
        <dbReference type="ARBA" id="ARBA00022840"/>
    </source>
</evidence>
<keyword evidence="2" id="KW-0547">Nucleotide-binding</keyword>
<proteinExistence type="inferred from homology"/>
<dbReference type="Gene3D" id="3.40.50.300">
    <property type="entry name" value="P-loop containing nucleotide triphosphate hydrolases"/>
    <property type="match status" value="3"/>
</dbReference>
<evidence type="ECO:0000256" key="2">
    <source>
        <dbReference type="ARBA" id="ARBA00022741"/>
    </source>
</evidence>
<feature type="compositionally biased region" description="Basic and acidic residues" evidence="6">
    <location>
        <begin position="1552"/>
        <end position="1562"/>
    </location>
</feature>
<accession>A0A1I2V3H2</accession>
<evidence type="ECO:0000259" key="8">
    <source>
        <dbReference type="Pfam" id="PF13087"/>
    </source>
</evidence>
<feature type="domain" description="Restriction endonuclease type II-like" evidence="9">
    <location>
        <begin position="1416"/>
        <end position="1509"/>
    </location>
</feature>
<dbReference type="SUPFAM" id="SSF52980">
    <property type="entry name" value="Restriction endonuclease-like"/>
    <property type="match status" value="1"/>
</dbReference>
<evidence type="ECO:0000259" key="9">
    <source>
        <dbReference type="Pfam" id="PF18741"/>
    </source>
</evidence>
<keyword evidence="3" id="KW-0378">Hydrolase</keyword>
<dbReference type="PANTHER" id="PTHR43788">
    <property type="entry name" value="DNA2/NAM7 HELICASE FAMILY MEMBER"/>
    <property type="match status" value="1"/>
</dbReference>
<feature type="domain" description="DNA2/NAM7 helicase helicase" evidence="7">
    <location>
        <begin position="424"/>
        <end position="550"/>
    </location>
</feature>
<keyword evidence="11" id="KW-1185">Reference proteome</keyword>
<dbReference type="GO" id="GO:0032784">
    <property type="term" value="P:regulation of DNA-templated transcription elongation"/>
    <property type="evidence" value="ECO:0007669"/>
    <property type="project" value="InterPro"/>
</dbReference>